<sequence length="127" mass="14811">IWAFGPNFRLAEIPLGFWPPFLSRNLCIRFYVYPCIWTVFGSVFLHFFFLETSAFDLYFIIKLAFPVFLQPVNRISGCIPVYTAGILACFQAFQDLKNFDFRPLSASQQFGQDEVDLKRINSRKCTE</sequence>
<keyword evidence="1" id="KW-1133">Transmembrane helix</keyword>
<dbReference type="AlphaFoldDB" id="A0A0H5QKT0"/>
<keyword evidence="1" id="KW-0472">Membrane</keyword>
<evidence type="ECO:0000256" key="1">
    <source>
        <dbReference type="SAM" id="Phobius"/>
    </source>
</evidence>
<feature type="non-terminal residue" evidence="2">
    <location>
        <position position="1"/>
    </location>
</feature>
<dbReference type="EMBL" id="HACM01001790">
    <property type="protein sequence ID" value="CRZ02232.1"/>
    <property type="molecule type" value="Transcribed_RNA"/>
</dbReference>
<name>A0A0H5QKT0_9EUKA</name>
<keyword evidence="1" id="KW-0812">Transmembrane</keyword>
<accession>A0A0H5QKT0</accession>
<reference evidence="2" key="1">
    <citation type="submission" date="2015-04" db="EMBL/GenBank/DDBJ databases">
        <title>The genome sequence of the plant pathogenic Rhizarian Plasmodiophora brassicae reveals insights in its biotrophic life cycle and the origin of chitin synthesis.</title>
        <authorList>
            <person name="Schwelm A."/>
            <person name="Fogelqvist J."/>
            <person name="Knaust A."/>
            <person name="Julke S."/>
            <person name="Lilja T."/>
            <person name="Dhandapani V."/>
            <person name="Bonilla-Rosso G."/>
            <person name="Karlsson M."/>
            <person name="Shevchenko A."/>
            <person name="Choi S.R."/>
            <person name="Kim H.G."/>
            <person name="Park J.Y."/>
            <person name="Lim Y.P."/>
            <person name="Ludwig-Muller J."/>
            <person name="Dixelius C."/>
        </authorList>
    </citation>
    <scope>NUCLEOTIDE SEQUENCE</scope>
    <source>
        <tissue evidence="2">Potato root galls</tissue>
    </source>
</reference>
<feature type="transmembrane region" description="Helical" evidence="1">
    <location>
        <begin position="30"/>
        <end position="50"/>
    </location>
</feature>
<proteinExistence type="predicted"/>
<protein>
    <submittedName>
        <fullName evidence="2">Uncharacterized protein</fullName>
    </submittedName>
</protein>
<evidence type="ECO:0000313" key="2">
    <source>
        <dbReference type="EMBL" id="CRZ02232.1"/>
    </source>
</evidence>
<organism evidence="2">
    <name type="scientific">Spongospora subterranea</name>
    <dbReference type="NCBI Taxonomy" id="70186"/>
    <lineage>
        <taxon>Eukaryota</taxon>
        <taxon>Sar</taxon>
        <taxon>Rhizaria</taxon>
        <taxon>Endomyxa</taxon>
        <taxon>Phytomyxea</taxon>
        <taxon>Plasmodiophorida</taxon>
        <taxon>Plasmodiophoridae</taxon>
        <taxon>Spongospora</taxon>
    </lineage>
</organism>